<comment type="caution">
    <text evidence="3">The sequence shown here is derived from an EMBL/GenBank/DDBJ whole genome shotgun (WGS) entry which is preliminary data.</text>
</comment>
<dbReference type="RefSeq" id="WP_032364201.1">
    <property type="nucleotide sequence ID" value="NZ_LVHI01000012.1"/>
</dbReference>
<dbReference type="InterPro" id="IPR010982">
    <property type="entry name" value="Lambda_DNA-bd_dom_sf"/>
</dbReference>
<feature type="region of interest" description="Disordered" evidence="1">
    <location>
        <begin position="82"/>
        <end position="116"/>
    </location>
</feature>
<evidence type="ECO:0000313" key="4">
    <source>
        <dbReference type="Proteomes" id="UP000077519"/>
    </source>
</evidence>
<feature type="domain" description="HTH cro/C1-type" evidence="2">
    <location>
        <begin position="11"/>
        <end position="79"/>
    </location>
</feature>
<name>A0A177YIB9_9NOCA</name>
<evidence type="ECO:0000256" key="1">
    <source>
        <dbReference type="SAM" id="MobiDB-lite"/>
    </source>
</evidence>
<dbReference type="GO" id="GO:0003677">
    <property type="term" value="F:DNA binding"/>
    <property type="evidence" value="ECO:0007669"/>
    <property type="project" value="InterPro"/>
</dbReference>
<sequence length="116" mass="12905">MQQPRLNYDWHLRRLLAERGIFATTGLGPLLAERGISLSEAQVYRLVTGTPERLSLRTLAALCDILSCTPNDLIEPVAERATVRATGTTTHRPKTAATPSDAKTRTPRRAEIKRKK</sequence>
<dbReference type="SUPFAM" id="SSF47413">
    <property type="entry name" value="lambda repressor-like DNA-binding domains"/>
    <property type="match status" value="1"/>
</dbReference>
<dbReference type="Pfam" id="PF13443">
    <property type="entry name" value="HTH_26"/>
    <property type="match status" value="1"/>
</dbReference>
<reference evidence="3 4" key="1">
    <citation type="submission" date="2016-03" db="EMBL/GenBank/DDBJ databases">
        <title>Genome sequence of Rhodococcus kyotonensis KB10.</title>
        <authorList>
            <person name="Jeong H."/>
            <person name="Hong C.E."/>
            <person name="Jo S.H."/>
            <person name="Park J.M."/>
        </authorList>
    </citation>
    <scope>NUCLEOTIDE SEQUENCE [LARGE SCALE GENOMIC DNA]</scope>
    <source>
        <strain evidence="3 4">KB10</strain>
    </source>
</reference>
<protein>
    <recommendedName>
        <fullName evidence="2">HTH cro/C1-type domain-containing protein</fullName>
    </recommendedName>
</protein>
<proteinExistence type="predicted"/>
<accession>A0A177YIB9</accession>
<evidence type="ECO:0000259" key="2">
    <source>
        <dbReference type="Pfam" id="PF13443"/>
    </source>
</evidence>
<gene>
    <name evidence="3" type="ORF">A3K89_05865</name>
</gene>
<evidence type="ECO:0000313" key="3">
    <source>
        <dbReference type="EMBL" id="OAK54838.1"/>
    </source>
</evidence>
<organism evidence="3 4">
    <name type="scientific">Rhodococcoides kyotonense</name>
    <dbReference type="NCBI Taxonomy" id="398843"/>
    <lineage>
        <taxon>Bacteria</taxon>
        <taxon>Bacillati</taxon>
        <taxon>Actinomycetota</taxon>
        <taxon>Actinomycetes</taxon>
        <taxon>Mycobacteriales</taxon>
        <taxon>Nocardiaceae</taxon>
        <taxon>Rhodococcoides</taxon>
    </lineage>
</organism>
<dbReference type="Proteomes" id="UP000077519">
    <property type="component" value="Unassembled WGS sequence"/>
</dbReference>
<dbReference type="InterPro" id="IPR001387">
    <property type="entry name" value="Cro/C1-type_HTH"/>
</dbReference>
<keyword evidence="4" id="KW-1185">Reference proteome</keyword>
<dbReference type="AlphaFoldDB" id="A0A177YIB9"/>
<dbReference type="EMBL" id="LVHI01000012">
    <property type="protein sequence ID" value="OAK54838.1"/>
    <property type="molecule type" value="Genomic_DNA"/>
</dbReference>